<protein>
    <submittedName>
        <fullName evidence="2">Uncharacterized protein</fullName>
    </submittedName>
</protein>
<evidence type="ECO:0000313" key="2">
    <source>
        <dbReference type="EMBL" id="CAA9267293.1"/>
    </source>
</evidence>
<evidence type="ECO:0000256" key="1">
    <source>
        <dbReference type="SAM" id="MobiDB-lite"/>
    </source>
</evidence>
<accession>A0A6J4J0K4</accession>
<reference evidence="2" key="1">
    <citation type="submission" date="2020-02" db="EMBL/GenBank/DDBJ databases">
        <authorList>
            <person name="Meier V. D."/>
        </authorList>
    </citation>
    <scope>NUCLEOTIDE SEQUENCE</scope>
    <source>
        <strain evidence="2">AVDCRST_MAG10</strain>
    </source>
</reference>
<feature type="compositionally biased region" description="Gly residues" evidence="1">
    <location>
        <begin position="28"/>
        <end position="38"/>
    </location>
</feature>
<feature type="compositionally biased region" description="Basic residues" evidence="1">
    <location>
        <begin position="9"/>
        <end position="18"/>
    </location>
</feature>
<feature type="non-terminal residue" evidence="2">
    <location>
        <position position="131"/>
    </location>
</feature>
<gene>
    <name evidence="2" type="ORF">AVDCRST_MAG10-3110</name>
</gene>
<dbReference type="AlphaFoldDB" id="A0A6J4J0K4"/>
<dbReference type="EMBL" id="CADCTB010000189">
    <property type="protein sequence ID" value="CAA9267293.1"/>
    <property type="molecule type" value="Genomic_DNA"/>
</dbReference>
<feature type="non-terminal residue" evidence="2">
    <location>
        <position position="1"/>
    </location>
</feature>
<proteinExistence type="predicted"/>
<feature type="region of interest" description="Disordered" evidence="1">
    <location>
        <begin position="1"/>
        <end position="95"/>
    </location>
</feature>
<feature type="compositionally biased region" description="Basic residues" evidence="1">
    <location>
        <begin position="79"/>
        <end position="95"/>
    </location>
</feature>
<organism evidence="2">
    <name type="scientific">uncultured Acidimicrobiales bacterium</name>
    <dbReference type="NCBI Taxonomy" id="310071"/>
    <lineage>
        <taxon>Bacteria</taxon>
        <taxon>Bacillati</taxon>
        <taxon>Actinomycetota</taxon>
        <taxon>Acidimicrobiia</taxon>
        <taxon>Acidimicrobiales</taxon>
        <taxon>environmental samples</taxon>
    </lineage>
</organism>
<name>A0A6J4J0K4_9ACTN</name>
<feature type="compositionally biased region" description="Basic residues" evidence="1">
    <location>
        <begin position="56"/>
        <end position="71"/>
    </location>
</feature>
<sequence>APPRDHDPHRRRRRRRPGVRLLRAHPGGRAGHATGGRVGVPAARQPRAAAGEDRRRPGRRLHRVPVHRRQRGAGGRDPVRRRAQHGHPPARARQRLRHLRAGTALRHRLLPPDRPAPGQLHVVPLVLPAPL</sequence>